<dbReference type="PANTHER" id="PTHR33237:SF47">
    <property type="entry name" value="TRANSMEMBRANE PROTEIN"/>
    <property type="match status" value="1"/>
</dbReference>
<reference evidence="1 2" key="1">
    <citation type="submission" date="2023-01" db="EMBL/GenBank/DDBJ databases">
        <authorList>
            <person name="Kreplak J."/>
        </authorList>
    </citation>
    <scope>NUCLEOTIDE SEQUENCE [LARGE SCALE GENOMIC DNA]</scope>
</reference>
<organism evidence="1 2">
    <name type="scientific">Vicia faba</name>
    <name type="common">Broad bean</name>
    <name type="synonym">Faba vulgaris</name>
    <dbReference type="NCBI Taxonomy" id="3906"/>
    <lineage>
        <taxon>Eukaryota</taxon>
        <taxon>Viridiplantae</taxon>
        <taxon>Streptophyta</taxon>
        <taxon>Embryophyta</taxon>
        <taxon>Tracheophyta</taxon>
        <taxon>Spermatophyta</taxon>
        <taxon>Magnoliopsida</taxon>
        <taxon>eudicotyledons</taxon>
        <taxon>Gunneridae</taxon>
        <taxon>Pentapetalae</taxon>
        <taxon>rosids</taxon>
        <taxon>fabids</taxon>
        <taxon>Fabales</taxon>
        <taxon>Fabaceae</taxon>
        <taxon>Papilionoideae</taxon>
        <taxon>50 kb inversion clade</taxon>
        <taxon>NPAAA clade</taxon>
        <taxon>Hologalegina</taxon>
        <taxon>IRL clade</taxon>
        <taxon>Fabeae</taxon>
        <taxon>Vicia</taxon>
    </lineage>
</organism>
<keyword evidence="2" id="KW-1185">Reference proteome</keyword>
<dbReference type="Proteomes" id="UP001157006">
    <property type="component" value="Chromosome 3"/>
</dbReference>
<dbReference type="PANTHER" id="PTHR33237">
    <property type="entry name" value="F2P16.13 PROTEIN-RELATED"/>
    <property type="match status" value="1"/>
</dbReference>
<name>A0AAV1A2K6_VICFA</name>
<sequence>MDSLSRFRNHLGTPTIFLHVTCLFLKYGWKNTSNDLNQSSPNQILIPISSLIYSPKKIINKICKAISPFTICFKTNQHELSTNSKNMMKKIYKEIHNQLKKMKKQEDDKCLWKKTILMGERCQPLEFPGAIFYDSEGNQLSEPPRTPRISPLIN</sequence>
<dbReference type="EMBL" id="OX451738">
    <property type="protein sequence ID" value="CAI8604086.1"/>
    <property type="molecule type" value="Genomic_DNA"/>
</dbReference>
<evidence type="ECO:0000313" key="2">
    <source>
        <dbReference type="Proteomes" id="UP001157006"/>
    </source>
</evidence>
<protein>
    <submittedName>
        <fullName evidence="1">Uncharacterized protein</fullName>
    </submittedName>
</protein>
<gene>
    <name evidence="1" type="ORF">VFH_III116120</name>
</gene>
<accession>A0AAV1A2K6</accession>
<evidence type="ECO:0000313" key="1">
    <source>
        <dbReference type="EMBL" id="CAI8604086.1"/>
    </source>
</evidence>
<dbReference type="AlphaFoldDB" id="A0AAV1A2K6"/>
<proteinExistence type="predicted"/>